<dbReference type="Gene3D" id="1.25.40.20">
    <property type="entry name" value="Ankyrin repeat-containing domain"/>
    <property type="match status" value="1"/>
</dbReference>
<dbReference type="SUPFAM" id="SSF48403">
    <property type="entry name" value="Ankyrin repeat"/>
    <property type="match status" value="1"/>
</dbReference>
<reference evidence="3 4" key="1">
    <citation type="journal article" date="2017" name="Mol. Biol. Evol.">
        <title>The 4-celled Tetrabaena socialis nuclear genome reveals the essential components for genetic control of cell number at the origin of multicellularity in the volvocine lineage.</title>
        <authorList>
            <person name="Featherston J."/>
            <person name="Arakaki Y."/>
            <person name="Hanschen E.R."/>
            <person name="Ferris P.J."/>
            <person name="Michod R.E."/>
            <person name="Olson B.J.S.C."/>
            <person name="Nozaki H."/>
            <person name="Durand P.M."/>
        </authorList>
    </citation>
    <scope>NUCLEOTIDE SEQUENCE [LARGE SCALE GENOMIC DNA]</scope>
    <source>
        <strain evidence="3 4">NIES-571</strain>
    </source>
</reference>
<gene>
    <name evidence="3" type="ORF">TSOC_003681</name>
</gene>
<feature type="repeat" description="ANK" evidence="1">
    <location>
        <begin position="38"/>
        <end position="66"/>
    </location>
</feature>
<dbReference type="AlphaFoldDB" id="A0A2J8AB23"/>
<feature type="compositionally biased region" description="Low complexity" evidence="2">
    <location>
        <begin position="152"/>
        <end position="166"/>
    </location>
</feature>
<evidence type="ECO:0000256" key="2">
    <source>
        <dbReference type="SAM" id="MobiDB-lite"/>
    </source>
</evidence>
<organism evidence="3 4">
    <name type="scientific">Tetrabaena socialis</name>
    <dbReference type="NCBI Taxonomy" id="47790"/>
    <lineage>
        <taxon>Eukaryota</taxon>
        <taxon>Viridiplantae</taxon>
        <taxon>Chlorophyta</taxon>
        <taxon>core chlorophytes</taxon>
        <taxon>Chlorophyceae</taxon>
        <taxon>CS clade</taxon>
        <taxon>Chlamydomonadales</taxon>
        <taxon>Tetrabaenaceae</taxon>
        <taxon>Tetrabaena</taxon>
    </lineage>
</organism>
<feature type="region of interest" description="Disordered" evidence="2">
    <location>
        <begin position="152"/>
        <end position="273"/>
    </location>
</feature>
<dbReference type="Proteomes" id="UP000236333">
    <property type="component" value="Unassembled WGS sequence"/>
</dbReference>
<feature type="compositionally biased region" description="Low complexity" evidence="2">
    <location>
        <begin position="261"/>
        <end position="273"/>
    </location>
</feature>
<accession>A0A2J8AB23</accession>
<keyword evidence="1" id="KW-0040">ANK repeat</keyword>
<feature type="compositionally biased region" description="Pro residues" evidence="2">
    <location>
        <begin position="247"/>
        <end position="260"/>
    </location>
</feature>
<feature type="region of interest" description="Disordered" evidence="2">
    <location>
        <begin position="607"/>
        <end position="659"/>
    </location>
</feature>
<feature type="compositionally biased region" description="Low complexity" evidence="2">
    <location>
        <begin position="312"/>
        <end position="327"/>
    </location>
</feature>
<feature type="compositionally biased region" description="Low complexity" evidence="2">
    <location>
        <begin position="481"/>
        <end position="507"/>
    </location>
</feature>
<dbReference type="InterPro" id="IPR036770">
    <property type="entry name" value="Ankyrin_rpt-contain_sf"/>
</dbReference>
<protein>
    <submittedName>
        <fullName evidence="3">Uncharacterized protein</fullName>
    </submittedName>
</protein>
<evidence type="ECO:0000256" key="1">
    <source>
        <dbReference type="PROSITE-ProRule" id="PRU00023"/>
    </source>
</evidence>
<dbReference type="PROSITE" id="PS50088">
    <property type="entry name" value="ANK_REPEAT"/>
    <property type="match status" value="1"/>
</dbReference>
<feature type="compositionally biased region" description="Basic and acidic residues" evidence="2">
    <location>
        <begin position="373"/>
        <end position="391"/>
    </location>
</feature>
<feature type="region of interest" description="Disordered" evidence="2">
    <location>
        <begin position="434"/>
        <end position="523"/>
    </location>
</feature>
<evidence type="ECO:0000313" key="4">
    <source>
        <dbReference type="Proteomes" id="UP000236333"/>
    </source>
</evidence>
<keyword evidence="4" id="KW-1185">Reference proteome</keyword>
<dbReference type="OrthoDB" id="1893551at2759"/>
<feature type="region of interest" description="Disordered" evidence="2">
    <location>
        <begin position="310"/>
        <end position="331"/>
    </location>
</feature>
<feature type="compositionally biased region" description="Basic and acidic residues" evidence="2">
    <location>
        <begin position="617"/>
        <end position="628"/>
    </location>
</feature>
<feature type="region of interest" description="Disordered" evidence="2">
    <location>
        <begin position="366"/>
        <end position="414"/>
    </location>
</feature>
<dbReference type="InterPro" id="IPR002110">
    <property type="entry name" value="Ankyrin_rpt"/>
</dbReference>
<feature type="compositionally biased region" description="Low complexity" evidence="2">
    <location>
        <begin position="195"/>
        <end position="227"/>
    </location>
</feature>
<name>A0A2J8AB23_9CHLO</name>
<dbReference type="PROSITE" id="PS50297">
    <property type="entry name" value="ANK_REP_REGION"/>
    <property type="match status" value="1"/>
</dbReference>
<dbReference type="EMBL" id="PGGS01000081">
    <property type="protein sequence ID" value="PNH09707.1"/>
    <property type="molecule type" value="Genomic_DNA"/>
</dbReference>
<sequence length="659" mass="65327">MSDKLIEVVKTGDLLHVEQALCKLSGQLNKPSSCEVYPLHVAVWRNHLPILELLLAAGASTACADGESGWCGRGLRPDARKLAQIEVLEEAAKRGAGGGGGRALDAQQLAKLSQRGALREALQALAAGAPVEAVRQAVAHSAQVALKLAAPAPGPDASRAAAAAAGRAGGGGAAPGAASRAQAEPGPSGPGVLDQRASAALEQQQQQAATTTPAAAPKGPAWGGAKLPPAPASGGAGLRELLLSSSPSPPPAASTPPPPQQAQQQAQQQQAAAPLRAAVVAGALAAQAPPLPPAPLPSLPIAAGGGLGGRPGVPAASARRPEAAAPTGGPPPTVLGAIAAAAGAGGSSGAGGGAVRLTLGEFMSATPGQVAQRAREQDRERQREKEKEKEPAGPAWGGGSAPGSSPAAAAVRATPLLHIQAEQARLQRRAAPNWAAGRGAGGGGVGAAPGGGTGAALGSSPPQPSGRSLVQFLGGAPPPQQQQQAAVAQSQQQQQQQQPVGPQQPSSKWYVPEHSQAAGASRPLPAIQVEERAMREIAALYGGRVVARVVADGEDLLFVVARTGADGVAAQQPLGIATNGTTTHKHPLLLLSVLPLPPLLLRAPRAGHGAGAAPLEGRSRHDAVREAAADGAEELGQLGDHQPQVGKEVGKGQAAESGQ</sequence>
<feature type="compositionally biased region" description="Gly residues" evidence="2">
    <location>
        <begin position="438"/>
        <end position="455"/>
    </location>
</feature>
<proteinExistence type="predicted"/>
<comment type="caution">
    <text evidence="3">The sequence shown here is derived from an EMBL/GenBank/DDBJ whole genome shotgun (WGS) entry which is preliminary data.</text>
</comment>
<evidence type="ECO:0000313" key="3">
    <source>
        <dbReference type="EMBL" id="PNH09707.1"/>
    </source>
</evidence>